<feature type="transmembrane region" description="Helical" evidence="1">
    <location>
        <begin position="259"/>
        <end position="276"/>
    </location>
</feature>
<dbReference type="Pfam" id="PF06912">
    <property type="entry name" value="DUF1275"/>
    <property type="match status" value="1"/>
</dbReference>
<dbReference type="EMBL" id="HBGT01007367">
    <property type="protein sequence ID" value="CAD9396411.1"/>
    <property type="molecule type" value="Transcribed_RNA"/>
</dbReference>
<feature type="transmembrane region" description="Helical" evidence="1">
    <location>
        <begin position="177"/>
        <end position="196"/>
    </location>
</feature>
<sequence length="305" mass="31631">MLVCSSRPSATTQTTTMRATSTMALLCALQASSVSAFVAPGMAPSAALRVAKSPLFKSSTPKLAPSLAARPQPKRETALQAEAAAVGPISADDKRMFVRWSYVLCLANSLVNSATLIQFDEVVMHMTGPSTKGPLFLASGLAAQGWHNLGTIGAFLVGCMFAGLATAKNDGDTPIKATAPTIIAAGLLLAMSGVMAKNSVHSCLYIAACAGGMLNGLTSKMTTFRVSHVTGTVTDMGLLIGKGIGSTLEPALKLKLRDLCVLMGVWFVGGCTAFWMSSMMSVGRVMSLASVPVILLGLKGLFHKN</sequence>
<gene>
    <name evidence="2" type="ORF">FPAR1323_LOCUS3982</name>
</gene>
<keyword evidence="1" id="KW-0812">Transmembrane</keyword>
<keyword evidence="1" id="KW-0472">Membrane</keyword>
<keyword evidence="1" id="KW-1133">Transmembrane helix</keyword>
<evidence type="ECO:0000313" key="2">
    <source>
        <dbReference type="EMBL" id="CAD9396411.1"/>
    </source>
</evidence>
<feature type="transmembrane region" description="Helical" evidence="1">
    <location>
        <begin position="145"/>
        <end position="165"/>
    </location>
</feature>
<accession>A0A7S2FI06</accession>
<feature type="transmembrane region" description="Helical" evidence="1">
    <location>
        <begin position="282"/>
        <end position="302"/>
    </location>
</feature>
<evidence type="ECO:0000256" key="1">
    <source>
        <dbReference type="SAM" id="Phobius"/>
    </source>
</evidence>
<protein>
    <recommendedName>
        <fullName evidence="3">DUF1275 domain-containing protein</fullName>
    </recommendedName>
</protein>
<dbReference type="InterPro" id="IPR010699">
    <property type="entry name" value="DUF1275"/>
</dbReference>
<dbReference type="AlphaFoldDB" id="A0A7S2FI06"/>
<evidence type="ECO:0008006" key="3">
    <source>
        <dbReference type="Google" id="ProtNLM"/>
    </source>
</evidence>
<reference evidence="2" key="1">
    <citation type="submission" date="2021-01" db="EMBL/GenBank/DDBJ databases">
        <authorList>
            <person name="Corre E."/>
            <person name="Pelletier E."/>
            <person name="Niang G."/>
            <person name="Scheremetjew M."/>
            <person name="Finn R."/>
            <person name="Kale V."/>
            <person name="Holt S."/>
            <person name="Cochrane G."/>
            <person name="Meng A."/>
            <person name="Brown T."/>
            <person name="Cohen L."/>
        </authorList>
    </citation>
    <scope>NUCLEOTIDE SEQUENCE</scope>
    <source>
        <strain evidence="2">RCC1693</strain>
    </source>
</reference>
<proteinExistence type="predicted"/>
<name>A0A7S2FI06_9STRA</name>
<organism evidence="2">
    <name type="scientific">Florenciella parvula</name>
    <dbReference type="NCBI Taxonomy" id="236787"/>
    <lineage>
        <taxon>Eukaryota</taxon>
        <taxon>Sar</taxon>
        <taxon>Stramenopiles</taxon>
        <taxon>Ochrophyta</taxon>
        <taxon>Dictyochophyceae</taxon>
        <taxon>Florenciellales</taxon>
        <taxon>Florenciella</taxon>
    </lineage>
</organism>